<protein>
    <submittedName>
        <fullName evidence="1">Arsenate reductase ArsC</fullName>
    </submittedName>
</protein>
<evidence type="ECO:0000313" key="2">
    <source>
        <dbReference type="Proteomes" id="UP000004277"/>
    </source>
</evidence>
<keyword evidence="2" id="KW-1185">Reference proteome</keyword>
<organism evidence="1 2">
    <name type="scientific">Imbroritus primus</name>
    <dbReference type="NCBI Taxonomy" id="3058603"/>
    <lineage>
        <taxon>Bacteria</taxon>
        <taxon>Pseudomonadati</taxon>
        <taxon>Pseudomonadota</taxon>
        <taxon>Betaproteobacteria</taxon>
        <taxon>Burkholderiales</taxon>
        <taxon>Burkholderiaceae</taxon>
        <taxon>Imbroritus</taxon>
    </lineage>
</organism>
<proteinExistence type="predicted"/>
<dbReference type="EMBL" id="AKCV02000004">
    <property type="protein sequence ID" value="TMS59781.1"/>
    <property type="molecule type" value="Genomic_DNA"/>
</dbReference>
<gene>
    <name evidence="1" type="ORF">MW7_001145</name>
</gene>
<accession>A0ACD3SUK0</accession>
<dbReference type="Proteomes" id="UP000004277">
    <property type="component" value="Unassembled WGS sequence"/>
</dbReference>
<evidence type="ECO:0000313" key="1">
    <source>
        <dbReference type="EMBL" id="TMS59781.1"/>
    </source>
</evidence>
<name>A0ACD3SUK0_9BURK</name>
<comment type="caution">
    <text evidence="1">The sequence shown here is derived from an EMBL/GenBank/DDBJ whole genome shotgun (WGS) entry which is preliminary data.</text>
</comment>
<sequence>MSDKPYNVLFLCTGNSARSIMAEAILATMGKGRFNTFSAGSHPGGTVNPFAIEKVKALGYPLDKLRSKSWDEFAGPDAPQMDFIITVCDQAAGEVCPVWPGQPVSAHWGFVDPAAATGTDDDKRKVFDQVFRQIMGRASVFANLPLSTLDRQAIHRELRAIGAGMPETGAAGS</sequence>
<reference evidence="1" key="1">
    <citation type="submission" date="2019-05" db="EMBL/GenBank/DDBJ databases">
        <title>Revised genome assembly of Burkholderiaceae (previously Ralstonia) sp. PBA.</title>
        <authorList>
            <person name="Gan H.M."/>
        </authorList>
    </citation>
    <scope>NUCLEOTIDE SEQUENCE</scope>
    <source>
        <strain evidence="1">PBA</strain>
    </source>
</reference>